<gene>
    <name evidence="2" type="ORF">VFPPC_10611</name>
</gene>
<protein>
    <submittedName>
        <fullName evidence="2">Uncharacterized protein</fullName>
    </submittedName>
</protein>
<comment type="caution">
    <text evidence="2">The sequence shown here is derived from an EMBL/GenBank/DDBJ whole genome shotgun (WGS) entry which is preliminary data.</text>
</comment>
<evidence type="ECO:0000313" key="3">
    <source>
        <dbReference type="Proteomes" id="UP000078397"/>
    </source>
</evidence>
<feature type="compositionally biased region" description="Polar residues" evidence="1">
    <location>
        <begin position="31"/>
        <end position="45"/>
    </location>
</feature>
<proteinExistence type="predicted"/>
<dbReference type="KEGG" id="pchm:VFPPC_10611"/>
<keyword evidence="3" id="KW-1185">Reference proteome</keyword>
<name>A0A179F482_METCM</name>
<evidence type="ECO:0000313" key="2">
    <source>
        <dbReference type="EMBL" id="OAQ60180.2"/>
    </source>
</evidence>
<accession>A0A179F482</accession>
<sequence length="266" mass="29057">MIEIGLGDEPVDPSHENNLWVDCDDADESMSEPTPANRNSPNVNAEYTLHTDPEGREQPSDQESTPFITDVHIADSTVQRPMAPAKREINMLRQRTARSAAIPSHIAQSRVQKSTKPAKKKLLAASAPELRQSLIPNEPSDEGMAENGGISMTVGNLAVTQLPSNNQLGPEKRSNITGCTQVPVNEVRVYYLEDNCWKLVGSHSRESIGRAVRTFLRQSGNALYLFDSEERGIQPSDCHEVGDPVVCITSDSKGFGDAGPPEEVEL</sequence>
<dbReference type="GeneID" id="28852942"/>
<dbReference type="EMBL" id="LSBJ02000009">
    <property type="protein sequence ID" value="OAQ60180.2"/>
    <property type="molecule type" value="Genomic_DNA"/>
</dbReference>
<reference evidence="2 3" key="1">
    <citation type="journal article" date="2016" name="PLoS Pathog.">
        <title>Biosynthesis of antibiotic leucinostatins in bio-control fungus Purpureocillium lilacinum and their inhibition on phytophthora revealed by genome mining.</title>
        <authorList>
            <person name="Wang G."/>
            <person name="Liu Z."/>
            <person name="Lin R."/>
            <person name="Li E."/>
            <person name="Mao Z."/>
            <person name="Ling J."/>
            <person name="Yang Y."/>
            <person name="Yin W.B."/>
            <person name="Xie B."/>
        </authorList>
    </citation>
    <scope>NUCLEOTIDE SEQUENCE [LARGE SCALE GENOMIC DNA]</scope>
    <source>
        <strain evidence="2">170</strain>
    </source>
</reference>
<dbReference type="Proteomes" id="UP000078397">
    <property type="component" value="Unassembled WGS sequence"/>
</dbReference>
<organism evidence="2 3">
    <name type="scientific">Pochonia chlamydosporia 170</name>
    <dbReference type="NCBI Taxonomy" id="1380566"/>
    <lineage>
        <taxon>Eukaryota</taxon>
        <taxon>Fungi</taxon>
        <taxon>Dikarya</taxon>
        <taxon>Ascomycota</taxon>
        <taxon>Pezizomycotina</taxon>
        <taxon>Sordariomycetes</taxon>
        <taxon>Hypocreomycetidae</taxon>
        <taxon>Hypocreales</taxon>
        <taxon>Clavicipitaceae</taxon>
        <taxon>Pochonia</taxon>
    </lineage>
</organism>
<dbReference type="AlphaFoldDB" id="A0A179F482"/>
<dbReference type="RefSeq" id="XP_018138090.2">
    <property type="nucleotide sequence ID" value="XM_018288948.2"/>
</dbReference>
<feature type="region of interest" description="Disordered" evidence="1">
    <location>
        <begin position="1"/>
        <end position="65"/>
    </location>
</feature>
<feature type="compositionally biased region" description="Basic and acidic residues" evidence="1">
    <location>
        <begin position="49"/>
        <end position="59"/>
    </location>
</feature>
<evidence type="ECO:0000256" key="1">
    <source>
        <dbReference type="SAM" id="MobiDB-lite"/>
    </source>
</evidence>